<evidence type="ECO:0000313" key="2">
    <source>
        <dbReference type="WBParaSite" id="ACRNAN_scaffold20753.g10996.t1"/>
    </source>
</evidence>
<evidence type="ECO:0000313" key="1">
    <source>
        <dbReference type="Proteomes" id="UP000887540"/>
    </source>
</evidence>
<protein>
    <submittedName>
        <fullName evidence="2">Uncharacterized protein</fullName>
    </submittedName>
</protein>
<name>A0A914D8C0_9BILA</name>
<accession>A0A914D8C0</accession>
<reference evidence="2" key="1">
    <citation type="submission" date="2022-11" db="UniProtKB">
        <authorList>
            <consortium name="WormBaseParasite"/>
        </authorList>
    </citation>
    <scope>IDENTIFICATION</scope>
</reference>
<sequence>LPKMTGNKNALAHHGACFNCANEDPYLIV</sequence>
<keyword evidence="1" id="KW-1185">Reference proteome</keyword>
<organism evidence="1 2">
    <name type="scientific">Acrobeloides nanus</name>
    <dbReference type="NCBI Taxonomy" id="290746"/>
    <lineage>
        <taxon>Eukaryota</taxon>
        <taxon>Metazoa</taxon>
        <taxon>Ecdysozoa</taxon>
        <taxon>Nematoda</taxon>
        <taxon>Chromadorea</taxon>
        <taxon>Rhabditida</taxon>
        <taxon>Tylenchina</taxon>
        <taxon>Cephalobomorpha</taxon>
        <taxon>Cephaloboidea</taxon>
        <taxon>Cephalobidae</taxon>
        <taxon>Acrobeloides</taxon>
    </lineage>
</organism>
<dbReference type="WBParaSite" id="ACRNAN_scaffold20753.g10996.t1">
    <property type="protein sequence ID" value="ACRNAN_scaffold20753.g10996.t1"/>
    <property type="gene ID" value="ACRNAN_scaffold20753.g10996"/>
</dbReference>
<proteinExistence type="predicted"/>
<dbReference type="Proteomes" id="UP000887540">
    <property type="component" value="Unplaced"/>
</dbReference>
<dbReference type="AlphaFoldDB" id="A0A914D8C0"/>